<dbReference type="Proteomes" id="UP001219355">
    <property type="component" value="Chromosome 5"/>
</dbReference>
<feature type="compositionally biased region" description="Basic residues" evidence="1">
    <location>
        <begin position="379"/>
        <end position="389"/>
    </location>
</feature>
<evidence type="ECO:0000256" key="1">
    <source>
        <dbReference type="SAM" id="MobiDB-lite"/>
    </source>
</evidence>
<feature type="compositionally biased region" description="Low complexity" evidence="1">
    <location>
        <begin position="158"/>
        <end position="174"/>
    </location>
</feature>
<feature type="compositionally biased region" description="Basic and acidic residues" evidence="1">
    <location>
        <begin position="278"/>
        <end position="298"/>
    </location>
</feature>
<feature type="region of interest" description="Disordered" evidence="1">
    <location>
        <begin position="200"/>
        <end position="389"/>
    </location>
</feature>
<keyword evidence="3" id="KW-1185">Reference proteome</keyword>
<evidence type="ECO:0000313" key="2">
    <source>
        <dbReference type="EMBL" id="WEW62031.1"/>
    </source>
</evidence>
<dbReference type="PANTHER" id="PTHR13237">
    <property type="entry name" value="SOMETHING ABOUT SILENCING PROTEIN 10-RELATED"/>
    <property type="match status" value="1"/>
</dbReference>
<dbReference type="Pfam" id="PF04000">
    <property type="entry name" value="Sas10_Utp3"/>
    <property type="match status" value="1"/>
</dbReference>
<dbReference type="InterPro" id="IPR007146">
    <property type="entry name" value="Sas10/Utp3/C1D"/>
</dbReference>
<feature type="compositionally biased region" description="Basic and acidic residues" evidence="1">
    <location>
        <begin position="139"/>
        <end position="148"/>
    </location>
</feature>
<evidence type="ECO:0000313" key="3">
    <source>
        <dbReference type="Proteomes" id="UP001219355"/>
    </source>
</evidence>
<feature type="compositionally biased region" description="Basic and acidic residues" evidence="1">
    <location>
        <begin position="327"/>
        <end position="343"/>
    </location>
</feature>
<dbReference type="AlphaFoldDB" id="A0AAF0DRK0"/>
<dbReference type="EMBL" id="CP120631">
    <property type="protein sequence ID" value="WEW62031.1"/>
    <property type="molecule type" value="Genomic_DNA"/>
</dbReference>
<feature type="compositionally biased region" description="Basic and acidic residues" evidence="1">
    <location>
        <begin position="235"/>
        <end position="254"/>
    </location>
</feature>
<reference evidence="2" key="1">
    <citation type="submission" date="2023-03" db="EMBL/GenBank/DDBJ databases">
        <title>Emydomyces testavorans Genome Sequence.</title>
        <authorList>
            <person name="Hoyer L."/>
        </authorList>
    </citation>
    <scope>NUCLEOTIDE SEQUENCE</scope>
    <source>
        <strain evidence="2">16-2883</strain>
    </source>
</reference>
<dbReference type="GO" id="GO:0000462">
    <property type="term" value="P:maturation of SSU-rRNA from tricistronic rRNA transcript (SSU-rRNA, 5.8S rRNA, LSU-rRNA)"/>
    <property type="evidence" value="ECO:0007669"/>
    <property type="project" value="TreeGrafter"/>
</dbReference>
<feature type="compositionally biased region" description="Polar residues" evidence="1">
    <location>
        <begin position="201"/>
        <end position="214"/>
    </location>
</feature>
<sequence length="389" mass="42943">MAVPEPENSSSLALSTVLKTLSDSVSSAILSLPTHKPHDETGDDDTSILAPTDGISLLDTKNEIFLSYLQSLAFLLLLQVRQIAGQSASQSNGNVNCTQEEVVKKLVELRIYLERGVKPLEGRLKYQIDKVLKAAEDAERAQRKATEKKPRRKRKIGGSDSEAAFSAESDAGSSNSAQTSDDEQDIDDLAYRPNLAAFSKAAQQETGQATSTKSKPTDGIYRPPKIKPTALPADFSDRRSDREARRPDKSRVIDEFVSAEMSAAPAAEPSIGSTIRAGGREVRTQREREVEVERRTYEESNFVRLPKESKKDRAKRGGKRQAGFGGEDWRSLGEGADRIERLTRRSNGSGGALDRSRKRRLTEDGPRGDGIKVGEGFEKRRKMIARRKR</sequence>
<protein>
    <submittedName>
        <fullName evidence="2">Uncharacterized protein</fullName>
    </submittedName>
</protein>
<accession>A0AAF0DRK0</accession>
<feature type="compositionally biased region" description="Basic and acidic residues" evidence="1">
    <location>
        <begin position="361"/>
        <end position="378"/>
    </location>
</feature>
<organism evidence="2 3">
    <name type="scientific">Emydomyces testavorans</name>
    <dbReference type="NCBI Taxonomy" id="2070801"/>
    <lineage>
        <taxon>Eukaryota</taxon>
        <taxon>Fungi</taxon>
        <taxon>Dikarya</taxon>
        <taxon>Ascomycota</taxon>
        <taxon>Pezizomycotina</taxon>
        <taxon>Eurotiomycetes</taxon>
        <taxon>Eurotiomycetidae</taxon>
        <taxon>Onygenales</taxon>
        <taxon>Nannizziopsiaceae</taxon>
        <taxon>Emydomyces</taxon>
    </lineage>
</organism>
<feature type="region of interest" description="Disordered" evidence="1">
    <location>
        <begin position="139"/>
        <end position="184"/>
    </location>
</feature>
<dbReference type="GO" id="GO:0032040">
    <property type="term" value="C:small-subunit processome"/>
    <property type="evidence" value="ECO:0007669"/>
    <property type="project" value="TreeGrafter"/>
</dbReference>
<feature type="compositionally biased region" description="Low complexity" evidence="1">
    <location>
        <begin position="258"/>
        <end position="270"/>
    </location>
</feature>
<proteinExistence type="predicted"/>
<name>A0AAF0DRK0_9EURO</name>
<gene>
    <name evidence="2" type="ORF">PRK78_007531</name>
</gene>
<dbReference type="PANTHER" id="PTHR13237:SF9">
    <property type="entry name" value="NEUROGUIDIN"/>
    <property type="match status" value="1"/>
</dbReference>